<accession>K0SRF8</accession>
<feature type="domain" description="FAS1" evidence="3">
    <location>
        <begin position="517"/>
        <end position="647"/>
    </location>
</feature>
<dbReference type="EMBL" id="AGNL01012267">
    <property type="protein sequence ID" value="EJK67985.1"/>
    <property type="molecule type" value="Genomic_DNA"/>
</dbReference>
<dbReference type="eggNOG" id="KOG1437">
    <property type="taxonomic scope" value="Eukaryota"/>
</dbReference>
<evidence type="ECO:0000313" key="5">
    <source>
        <dbReference type="Proteomes" id="UP000266841"/>
    </source>
</evidence>
<dbReference type="Gene3D" id="2.30.180.10">
    <property type="entry name" value="FAS1 domain"/>
    <property type="match status" value="4"/>
</dbReference>
<protein>
    <recommendedName>
        <fullName evidence="3">FAS1 domain-containing protein</fullName>
    </recommendedName>
</protein>
<dbReference type="InterPro" id="IPR036378">
    <property type="entry name" value="FAS1_dom_sf"/>
</dbReference>
<dbReference type="OMA" id="QWLSYHI"/>
<feature type="chain" id="PRO_5003840243" description="FAS1 domain-containing protein" evidence="2">
    <location>
        <begin position="19"/>
        <end position="708"/>
    </location>
</feature>
<dbReference type="InterPro" id="IPR050904">
    <property type="entry name" value="Adhesion/Biosynth-related"/>
</dbReference>
<dbReference type="SUPFAM" id="SSF82153">
    <property type="entry name" value="FAS1 domain"/>
    <property type="match status" value="4"/>
</dbReference>
<dbReference type="InterPro" id="IPR000782">
    <property type="entry name" value="FAS1_domain"/>
</dbReference>
<evidence type="ECO:0000256" key="2">
    <source>
        <dbReference type="SAM" id="SignalP"/>
    </source>
</evidence>
<organism evidence="4 5">
    <name type="scientific">Thalassiosira oceanica</name>
    <name type="common">Marine diatom</name>
    <dbReference type="NCBI Taxonomy" id="159749"/>
    <lineage>
        <taxon>Eukaryota</taxon>
        <taxon>Sar</taxon>
        <taxon>Stramenopiles</taxon>
        <taxon>Ochrophyta</taxon>
        <taxon>Bacillariophyta</taxon>
        <taxon>Coscinodiscophyceae</taxon>
        <taxon>Thalassiosirophycidae</taxon>
        <taxon>Thalassiosirales</taxon>
        <taxon>Thalassiosiraceae</taxon>
        <taxon>Thalassiosira</taxon>
    </lineage>
</organism>
<proteinExistence type="predicted"/>
<feature type="region of interest" description="Disordered" evidence="1">
    <location>
        <begin position="321"/>
        <end position="350"/>
    </location>
</feature>
<dbReference type="OrthoDB" id="5988460at2759"/>
<feature type="region of interest" description="Disordered" evidence="1">
    <location>
        <begin position="651"/>
        <end position="687"/>
    </location>
</feature>
<sequence length="708" mass="73560">MGLFTSLLCLFGAHCVRGGNVEVSSVYDKAKSNHDFSTLGTQREENRIVSFMSFTHSIYFPPVAAIDAAGLAKTLDNPSGTFTVFAPPNAAFDKLPNELLTKLLDPTWSPQLLDVLLYHILASEVFSTDLVEGLMVPTHNFQGDEITVSLDPPSIDDSEIYLSFADIAASNGVVHAIDSVLTPPSISNNIVDVAVGNEDFSTLVAALSAAGLVDTLSGEGPFTVFAPTNAAFDALPEGTLDSLLLEENVDALSGILTYHVVAANALSSSLATGDVETLNGATVAVTVDDGVMVNDSTVIIADIITSNGIIHVIDAVLLPPSDDAESEESTTESTESVEVAEEPVEETSDPASVYEIASTTDGFSTLGTSTTFHAPCTSIINGLSFVFCCHLAAAVDAAGLADTLDGDGTFTVFAPPDSAFAKLPEELLTKLLDPTWSPQLKDVLLYHALGSEVFSTDLAEGLMAPTLNFQGDKITVSLDPPSIDESVILINDGLVDIAASNGVVHAIDSVLTPPSISNNIVDVAVGNEDFSTLVAALSAAGLVDTLSGEGPFTVFAPTNAAFDALPEGTLDSLLLEENVDALSGILTYHVVAANALSSSLATGDVETLNGATVAVTVDDGVMVNDSTVIIADIITSNGIIHVIDAVLLPPSDDAESEESTTESTESEEIIDAETDEEEPVEADVSSSSLPPLGAFSGLVSFLFVNLVL</sequence>
<evidence type="ECO:0000256" key="1">
    <source>
        <dbReference type="SAM" id="MobiDB-lite"/>
    </source>
</evidence>
<feature type="signal peptide" evidence="2">
    <location>
        <begin position="1"/>
        <end position="18"/>
    </location>
</feature>
<dbReference type="GO" id="GO:0005615">
    <property type="term" value="C:extracellular space"/>
    <property type="evidence" value="ECO:0007669"/>
    <property type="project" value="TreeGrafter"/>
</dbReference>
<name>K0SRF8_THAOC</name>
<dbReference type="AlphaFoldDB" id="K0SRF8"/>
<evidence type="ECO:0000313" key="4">
    <source>
        <dbReference type="EMBL" id="EJK67985.1"/>
    </source>
</evidence>
<gene>
    <name evidence="4" type="ORF">THAOC_10892</name>
</gene>
<dbReference type="Pfam" id="PF02469">
    <property type="entry name" value="Fasciclin"/>
    <property type="match status" value="4"/>
</dbReference>
<dbReference type="FunFam" id="2.30.180.10:FF:000019">
    <property type="entry name" value="Cell surface lipoprotein"/>
    <property type="match status" value="2"/>
</dbReference>
<feature type="compositionally biased region" description="Acidic residues" evidence="1">
    <location>
        <begin position="652"/>
        <end position="681"/>
    </location>
</feature>
<feature type="domain" description="FAS1" evidence="3">
    <location>
        <begin position="350"/>
        <end position="511"/>
    </location>
</feature>
<feature type="domain" description="FAS1" evidence="3">
    <location>
        <begin position="187"/>
        <end position="317"/>
    </location>
</feature>
<dbReference type="PROSITE" id="PS50213">
    <property type="entry name" value="FAS1"/>
    <property type="match status" value="4"/>
</dbReference>
<dbReference type="FunFam" id="2.30.180.10:FF:000032">
    <property type="entry name" value="Fasciclin domain-containing protein, putative"/>
    <property type="match status" value="2"/>
</dbReference>
<keyword evidence="2" id="KW-0732">Signal</keyword>
<feature type="domain" description="FAS1" evidence="3">
    <location>
        <begin position="23"/>
        <end position="181"/>
    </location>
</feature>
<feature type="compositionally biased region" description="Acidic residues" evidence="1">
    <location>
        <begin position="338"/>
        <end position="348"/>
    </location>
</feature>
<comment type="caution">
    <text evidence="4">The sequence shown here is derived from an EMBL/GenBank/DDBJ whole genome shotgun (WGS) entry which is preliminary data.</text>
</comment>
<dbReference type="SMART" id="SM00554">
    <property type="entry name" value="FAS1"/>
    <property type="match status" value="4"/>
</dbReference>
<dbReference type="PANTHER" id="PTHR10900:SF77">
    <property type="entry name" value="FI19380P1"/>
    <property type="match status" value="1"/>
</dbReference>
<keyword evidence="5" id="KW-1185">Reference proteome</keyword>
<reference evidence="4 5" key="1">
    <citation type="journal article" date="2012" name="Genome Biol.">
        <title>Genome and low-iron response of an oceanic diatom adapted to chronic iron limitation.</title>
        <authorList>
            <person name="Lommer M."/>
            <person name="Specht M."/>
            <person name="Roy A.S."/>
            <person name="Kraemer L."/>
            <person name="Andreson R."/>
            <person name="Gutowska M.A."/>
            <person name="Wolf J."/>
            <person name="Bergner S.V."/>
            <person name="Schilhabel M.B."/>
            <person name="Klostermeier U.C."/>
            <person name="Beiko R.G."/>
            <person name="Rosenstiel P."/>
            <person name="Hippler M."/>
            <person name="Laroche J."/>
        </authorList>
    </citation>
    <scope>NUCLEOTIDE SEQUENCE [LARGE SCALE GENOMIC DNA]</scope>
    <source>
        <strain evidence="4 5">CCMP1005</strain>
    </source>
</reference>
<dbReference type="PANTHER" id="PTHR10900">
    <property type="entry name" value="PERIOSTIN-RELATED"/>
    <property type="match status" value="1"/>
</dbReference>
<dbReference type="Proteomes" id="UP000266841">
    <property type="component" value="Unassembled WGS sequence"/>
</dbReference>
<evidence type="ECO:0000259" key="3">
    <source>
        <dbReference type="PROSITE" id="PS50213"/>
    </source>
</evidence>